<feature type="transmembrane region" description="Helical" evidence="1">
    <location>
        <begin position="82"/>
        <end position="101"/>
    </location>
</feature>
<sequence length="106" mass="12273">MADLADRPLFGETRSRDRISFVIITILTTSFVITTFGSIFFFNHIKVTFICLSLCLVLLLASHLCLAFWYRSGDLEPRFRNMLYFNTAVIILFCICSNIIISERYT</sequence>
<keyword evidence="1" id="KW-1133">Transmembrane helix</keyword>
<evidence type="ECO:0000256" key="1">
    <source>
        <dbReference type="SAM" id="Phobius"/>
    </source>
</evidence>
<organism evidence="3 6">
    <name type="scientific">Adineta steineri</name>
    <dbReference type="NCBI Taxonomy" id="433720"/>
    <lineage>
        <taxon>Eukaryota</taxon>
        <taxon>Metazoa</taxon>
        <taxon>Spiralia</taxon>
        <taxon>Gnathifera</taxon>
        <taxon>Rotifera</taxon>
        <taxon>Eurotatoria</taxon>
        <taxon>Bdelloidea</taxon>
        <taxon>Adinetida</taxon>
        <taxon>Adinetidae</taxon>
        <taxon>Adineta</taxon>
    </lineage>
</organism>
<dbReference type="EMBL" id="CAJOAZ010001414">
    <property type="protein sequence ID" value="CAF3811604.1"/>
    <property type="molecule type" value="Genomic_DNA"/>
</dbReference>
<accession>A0A813XLG3</accession>
<dbReference type="PANTHER" id="PTHR28603">
    <property type="entry name" value="TRANSMEMBRANE PROTEIN 243"/>
    <property type="match status" value="1"/>
</dbReference>
<dbReference type="Proteomes" id="UP000663860">
    <property type="component" value="Unassembled WGS sequence"/>
</dbReference>
<dbReference type="AlphaFoldDB" id="A0A813XLG3"/>
<dbReference type="EMBL" id="CAJOBB010001225">
    <property type="protein sequence ID" value="CAF3827427.1"/>
    <property type="molecule type" value="Genomic_DNA"/>
</dbReference>
<dbReference type="Proteomes" id="UP000663868">
    <property type="component" value="Unassembled WGS sequence"/>
</dbReference>
<feature type="transmembrane region" description="Helical" evidence="1">
    <location>
        <begin position="47"/>
        <end position="70"/>
    </location>
</feature>
<comment type="caution">
    <text evidence="3">The sequence shown here is derived from an EMBL/GenBank/DDBJ whole genome shotgun (WGS) entry which is preliminary data.</text>
</comment>
<dbReference type="Pfam" id="PF10856">
    <property type="entry name" value="DUF2678"/>
    <property type="match status" value="1"/>
</dbReference>
<evidence type="ECO:0000313" key="3">
    <source>
        <dbReference type="EMBL" id="CAF0866934.1"/>
    </source>
</evidence>
<keyword evidence="1" id="KW-0812">Transmembrane</keyword>
<evidence type="ECO:0000313" key="4">
    <source>
        <dbReference type="EMBL" id="CAF3811604.1"/>
    </source>
</evidence>
<evidence type="ECO:0000313" key="6">
    <source>
        <dbReference type="Proteomes" id="UP000663860"/>
    </source>
</evidence>
<dbReference type="Proteomes" id="UP000663891">
    <property type="component" value="Unassembled WGS sequence"/>
</dbReference>
<feature type="transmembrane region" description="Helical" evidence="1">
    <location>
        <begin position="21"/>
        <end position="41"/>
    </location>
</feature>
<evidence type="ECO:0000313" key="5">
    <source>
        <dbReference type="EMBL" id="CAF3827427.1"/>
    </source>
</evidence>
<dbReference type="EMBL" id="CAJNON010000030">
    <property type="protein sequence ID" value="CAF0823156.1"/>
    <property type="molecule type" value="Genomic_DNA"/>
</dbReference>
<dbReference type="Proteomes" id="UP000663844">
    <property type="component" value="Unassembled WGS sequence"/>
</dbReference>
<dbReference type="InterPro" id="IPR022564">
    <property type="entry name" value="DUF2678"/>
</dbReference>
<evidence type="ECO:0000313" key="2">
    <source>
        <dbReference type="EMBL" id="CAF0823156.1"/>
    </source>
</evidence>
<gene>
    <name evidence="3" type="ORF">IZO911_LOCUS10442</name>
    <name evidence="5" type="ORF">KXQ929_LOCUS18639</name>
    <name evidence="4" type="ORF">OXD698_LOCUS18866</name>
    <name evidence="2" type="ORF">VCS650_LOCUS5187</name>
</gene>
<reference evidence="3" key="1">
    <citation type="submission" date="2021-02" db="EMBL/GenBank/DDBJ databases">
        <authorList>
            <person name="Nowell W R."/>
        </authorList>
    </citation>
    <scope>NUCLEOTIDE SEQUENCE</scope>
</reference>
<keyword evidence="1" id="KW-0472">Membrane</keyword>
<dbReference type="EMBL" id="CAJNOE010000076">
    <property type="protein sequence ID" value="CAF0866934.1"/>
    <property type="molecule type" value="Genomic_DNA"/>
</dbReference>
<evidence type="ECO:0008006" key="7">
    <source>
        <dbReference type="Google" id="ProtNLM"/>
    </source>
</evidence>
<proteinExistence type="predicted"/>
<protein>
    <recommendedName>
        <fullName evidence="7">Transmembrane protein 243</fullName>
    </recommendedName>
</protein>
<dbReference type="PANTHER" id="PTHR28603:SF1">
    <property type="entry name" value="TRANSMEMBRANE PROTEIN 243"/>
    <property type="match status" value="1"/>
</dbReference>
<name>A0A813XLG3_9BILA</name>